<accession>A0A558AZN9</accession>
<dbReference type="Proteomes" id="UP000315103">
    <property type="component" value="Unassembled WGS sequence"/>
</dbReference>
<dbReference type="AlphaFoldDB" id="A0A558AZN9"/>
<comment type="subcellular location">
    <subcellularLocation>
        <location evidence="1">Cell membrane</location>
        <topology evidence="1">Multi-pass membrane protein</topology>
    </subcellularLocation>
</comment>
<name>A0A558AZN9_9STAP</name>
<evidence type="ECO:0000256" key="6">
    <source>
        <dbReference type="SAM" id="Phobius"/>
    </source>
</evidence>
<reference evidence="8 9" key="1">
    <citation type="submission" date="2019-07" db="EMBL/GenBank/DDBJ databases">
        <title>Salinicoccus cyprini sp. nov., isolated from gastro-intestinal tract of mirror carp, Cyprinus carpio var. specularis, collected from Gobind Sagar Reservoir, Himachal Pradesh, India.</title>
        <authorList>
            <person name="Talwar C."/>
            <person name="Singh A.K."/>
            <person name="Lal R."/>
            <person name="Negi R.K."/>
        </authorList>
    </citation>
    <scope>NUCLEOTIDE SEQUENCE [LARGE SCALE GENOMIC DNA]</scope>
    <source>
        <strain evidence="8 9">CT19</strain>
    </source>
</reference>
<keyword evidence="3 6" id="KW-0812">Transmembrane</keyword>
<dbReference type="PANTHER" id="PTHR36115">
    <property type="entry name" value="PROLINE-RICH ANTIGEN HOMOLOG-RELATED"/>
    <property type="match status" value="1"/>
</dbReference>
<evidence type="ECO:0000256" key="4">
    <source>
        <dbReference type="ARBA" id="ARBA00022989"/>
    </source>
</evidence>
<feature type="transmembrane region" description="Helical" evidence="6">
    <location>
        <begin position="31"/>
        <end position="53"/>
    </location>
</feature>
<evidence type="ECO:0000259" key="7">
    <source>
        <dbReference type="Pfam" id="PF06271"/>
    </source>
</evidence>
<evidence type="ECO:0000313" key="9">
    <source>
        <dbReference type="Proteomes" id="UP000315103"/>
    </source>
</evidence>
<evidence type="ECO:0000256" key="5">
    <source>
        <dbReference type="ARBA" id="ARBA00023136"/>
    </source>
</evidence>
<keyword evidence="2" id="KW-1003">Cell membrane</keyword>
<evidence type="ECO:0000256" key="2">
    <source>
        <dbReference type="ARBA" id="ARBA00022475"/>
    </source>
</evidence>
<keyword evidence="5 6" id="KW-0472">Membrane</keyword>
<dbReference type="Pfam" id="PF06271">
    <property type="entry name" value="RDD"/>
    <property type="match status" value="1"/>
</dbReference>
<gene>
    <name evidence="8" type="ORF">FO441_05330</name>
</gene>
<dbReference type="RefSeq" id="WP_145286839.1">
    <property type="nucleotide sequence ID" value="NZ_VMSJ01000001.1"/>
</dbReference>
<feature type="transmembrane region" description="Helical" evidence="6">
    <location>
        <begin position="73"/>
        <end position="90"/>
    </location>
</feature>
<dbReference type="GO" id="GO:0005886">
    <property type="term" value="C:plasma membrane"/>
    <property type="evidence" value="ECO:0007669"/>
    <property type="project" value="UniProtKB-SubCell"/>
</dbReference>
<dbReference type="EMBL" id="VMSJ01000001">
    <property type="protein sequence ID" value="TVT29704.1"/>
    <property type="molecule type" value="Genomic_DNA"/>
</dbReference>
<proteinExistence type="predicted"/>
<evidence type="ECO:0000313" key="8">
    <source>
        <dbReference type="EMBL" id="TVT29704.1"/>
    </source>
</evidence>
<dbReference type="InterPro" id="IPR051791">
    <property type="entry name" value="Pra-immunoreactive"/>
</dbReference>
<dbReference type="InterPro" id="IPR010432">
    <property type="entry name" value="RDD"/>
</dbReference>
<organism evidence="8 9">
    <name type="scientific">Salinicoccus cyprini</name>
    <dbReference type="NCBI Taxonomy" id="2493691"/>
    <lineage>
        <taxon>Bacteria</taxon>
        <taxon>Bacillati</taxon>
        <taxon>Bacillota</taxon>
        <taxon>Bacilli</taxon>
        <taxon>Bacillales</taxon>
        <taxon>Staphylococcaceae</taxon>
        <taxon>Salinicoccus</taxon>
    </lineage>
</organism>
<dbReference type="PANTHER" id="PTHR36115:SF9">
    <property type="entry name" value="LMO1584 PROTEIN"/>
    <property type="match status" value="1"/>
</dbReference>
<sequence>MEHNERYRPETNDSLSDKLDYMATAHFFTRAISYIIDIIILWSISQILIYPILNVLDIREAYLWIPFFSADSIMVAVIYFTYFVLMTHFFQATLGKMITGISVISQNGGRLTFVQVIYRELVGRFICNRLFYLPYLMIIFTENRIGLHDFFADTHVVKNNYQSYKNMIKSRYMRETYDGQ</sequence>
<protein>
    <submittedName>
        <fullName evidence="8">RDD family protein</fullName>
    </submittedName>
</protein>
<dbReference type="OrthoDB" id="9793824at2"/>
<evidence type="ECO:0000256" key="3">
    <source>
        <dbReference type="ARBA" id="ARBA00022692"/>
    </source>
</evidence>
<keyword evidence="4 6" id="KW-1133">Transmembrane helix</keyword>
<keyword evidence="9" id="KW-1185">Reference proteome</keyword>
<feature type="domain" description="RDD" evidence="7">
    <location>
        <begin position="24"/>
        <end position="152"/>
    </location>
</feature>
<evidence type="ECO:0000256" key="1">
    <source>
        <dbReference type="ARBA" id="ARBA00004651"/>
    </source>
</evidence>
<comment type="caution">
    <text evidence="8">The sequence shown here is derived from an EMBL/GenBank/DDBJ whole genome shotgun (WGS) entry which is preliminary data.</text>
</comment>